<dbReference type="InterPro" id="IPR001469">
    <property type="entry name" value="ATP_synth_F1_dsu/esu"/>
</dbReference>
<protein>
    <recommendedName>
        <fullName evidence="5 13">ATP synthase epsilon chain</fullName>
    </recommendedName>
    <alternativeName>
        <fullName evidence="12 13">ATP synthase F1 sector epsilon subunit</fullName>
    </alternativeName>
    <alternativeName>
        <fullName evidence="11 13">F-ATPase epsilon subunit</fullName>
    </alternativeName>
</protein>
<evidence type="ECO:0000256" key="3">
    <source>
        <dbReference type="ARBA" id="ARBA00005712"/>
    </source>
</evidence>
<comment type="caution">
    <text evidence="16">The sequence shown here is derived from an EMBL/GenBank/DDBJ whole genome shotgun (WGS) entry which is preliminary data.</text>
</comment>
<reference evidence="16 17" key="1">
    <citation type="submission" date="2019-04" db="EMBL/GenBank/DDBJ databases">
        <title>Microbes associate with the intestines of laboratory mice.</title>
        <authorList>
            <person name="Navarre W."/>
            <person name="Wong E."/>
            <person name="Huang K."/>
            <person name="Tropini C."/>
            <person name="Ng K."/>
            <person name="Yu B."/>
        </authorList>
    </citation>
    <scope>NUCLEOTIDE SEQUENCE [LARGE SCALE GENOMIC DNA]</scope>
    <source>
        <strain evidence="16 17">NM62_B4-13</strain>
    </source>
</reference>
<dbReference type="Proteomes" id="UP000306631">
    <property type="component" value="Unassembled WGS sequence"/>
</dbReference>
<keyword evidence="7 13" id="KW-0406">Ion transport</keyword>
<dbReference type="CDD" id="cd12152">
    <property type="entry name" value="F1-ATPase_delta"/>
    <property type="match status" value="1"/>
</dbReference>
<comment type="similarity">
    <text evidence="3 13 14">Belongs to the ATPase epsilon chain family.</text>
</comment>
<organism evidence="16 17">
    <name type="scientific">Stenotrophomonas maltophilia</name>
    <name type="common">Pseudomonas maltophilia</name>
    <name type="synonym">Xanthomonas maltophilia</name>
    <dbReference type="NCBI Taxonomy" id="40324"/>
    <lineage>
        <taxon>Bacteria</taxon>
        <taxon>Pseudomonadati</taxon>
        <taxon>Pseudomonadota</taxon>
        <taxon>Gammaproteobacteria</taxon>
        <taxon>Lysobacterales</taxon>
        <taxon>Lysobacteraceae</taxon>
        <taxon>Stenotrophomonas</taxon>
        <taxon>Stenotrophomonas maltophilia group</taxon>
    </lineage>
</organism>
<evidence type="ECO:0000256" key="12">
    <source>
        <dbReference type="ARBA" id="ARBA00031795"/>
    </source>
</evidence>
<evidence type="ECO:0000256" key="13">
    <source>
        <dbReference type="HAMAP-Rule" id="MF_00530"/>
    </source>
</evidence>
<dbReference type="GO" id="GO:0005524">
    <property type="term" value="F:ATP binding"/>
    <property type="evidence" value="ECO:0007669"/>
    <property type="project" value="UniProtKB-UniRule"/>
</dbReference>
<evidence type="ECO:0000256" key="5">
    <source>
        <dbReference type="ARBA" id="ARBA00014480"/>
    </source>
</evidence>
<dbReference type="HAMAP" id="MF_00530">
    <property type="entry name" value="ATP_synth_epsil_bac"/>
    <property type="match status" value="1"/>
</dbReference>
<dbReference type="Gene3D" id="2.60.15.10">
    <property type="entry name" value="F0F1 ATP synthase delta/epsilon subunit, N-terminal"/>
    <property type="match status" value="1"/>
</dbReference>
<feature type="domain" description="ATP synthase F1 complex delta/epsilon subunit N-terminal" evidence="15">
    <location>
        <begin position="22"/>
        <end position="100"/>
    </location>
</feature>
<dbReference type="EMBL" id="SRYW01000007">
    <property type="protein sequence ID" value="TGY34193.1"/>
    <property type="molecule type" value="Genomic_DNA"/>
</dbReference>
<evidence type="ECO:0000256" key="10">
    <source>
        <dbReference type="ARBA" id="ARBA00023310"/>
    </source>
</evidence>
<dbReference type="GO" id="GO:0012505">
    <property type="term" value="C:endomembrane system"/>
    <property type="evidence" value="ECO:0007669"/>
    <property type="project" value="UniProtKB-SubCell"/>
</dbReference>
<evidence type="ECO:0000313" key="16">
    <source>
        <dbReference type="EMBL" id="TGY34193.1"/>
    </source>
</evidence>
<evidence type="ECO:0000256" key="8">
    <source>
        <dbReference type="ARBA" id="ARBA00023136"/>
    </source>
</evidence>
<dbReference type="AlphaFoldDB" id="A0A4S2D135"/>
<proteinExistence type="inferred from homology"/>
<keyword evidence="8 13" id="KW-0472">Membrane</keyword>
<evidence type="ECO:0000256" key="6">
    <source>
        <dbReference type="ARBA" id="ARBA00022448"/>
    </source>
</evidence>
<evidence type="ECO:0000256" key="11">
    <source>
        <dbReference type="ARBA" id="ARBA00030215"/>
    </source>
</evidence>
<dbReference type="InterPro" id="IPR020546">
    <property type="entry name" value="ATP_synth_F1_dsu/esu_N"/>
</dbReference>
<comment type="function">
    <text evidence="1 13">Produces ATP from ADP in the presence of a proton gradient across the membrane.</text>
</comment>
<sequence length="153" mass="16570">MATPGPTTALPAFIATTTHPVALQVISLTGELWSGDVREVRLPGSQGEFGVMAQHTPLLSTLREGMLTIHPVAEAHPMHIYVSGGYVEVQPGRVIVLADLALRSDNLDAARAQTARDAAASPMAAAFTDMAYARLHAQLVHDRTVILERRRWR</sequence>
<keyword evidence="6 13" id="KW-0813">Transport</keyword>
<keyword evidence="9 13" id="KW-0139">CF(1)</keyword>
<dbReference type="GO" id="GO:0005886">
    <property type="term" value="C:plasma membrane"/>
    <property type="evidence" value="ECO:0007669"/>
    <property type="project" value="UniProtKB-SubCell"/>
</dbReference>
<dbReference type="Pfam" id="PF02823">
    <property type="entry name" value="ATP-synt_DE_N"/>
    <property type="match status" value="1"/>
</dbReference>
<dbReference type="InterPro" id="IPR036771">
    <property type="entry name" value="ATPsynth_dsu/esu_N"/>
</dbReference>
<evidence type="ECO:0000256" key="14">
    <source>
        <dbReference type="RuleBase" id="RU003656"/>
    </source>
</evidence>
<dbReference type="SUPFAM" id="SSF51344">
    <property type="entry name" value="Epsilon subunit of F1F0-ATP synthase N-terminal domain"/>
    <property type="match status" value="1"/>
</dbReference>
<dbReference type="PANTHER" id="PTHR13822:SF10">
    <property type="entry name" value="ATP SYNTHASE EPSILON CHAIN, CHLOROPLASTIC"/>
    <property type="match status" value="1"/>
</dbReference>
<dbReference type="NCBIfam" id="TIGR01216">
    <property type="entry name" value="ATP_synt_epsi"/>
    <property type="match status" value="1"/>
</dbReference>
<dbReference type="GO" id="GO:0046933">
    <property type="term" value="F:proton-transporting ATP synthase activity, rotational mechanism"/>
    <property type="evidence" value="ECO:0007669"/>
    <property type="project" value="UniProtKB-UniRule"/>
</dbReference>
<evidence type="ECO:0000256" key="4">
    <source>
        <dbReference type="ARBA" id="ARBA00011648"/>
    </source>
</evidence>
<accession>A0A4S2D135</accession>
<keyword evidence="13" id="KW-0375">Hydrogen ion transport</keyword>
<keyword evidence="10 13" id="KW-0066">ATP synthesis</keyword>
<evidence type="ECO:0000256" key="7">
    <source>
        <dbReference type="ARBA" id="ARBA00023065"/>
    </source>
</evidence>
<evidence type="ECO:0000256" key="9">
    <source>
        <dbReference type="ARBA" id="ARBA00023196"/>
    </source>
</evidence>
<dbReference type="RefSeq" id="WP_136004851.1">
    <property type="nucleotide sequence ID" value="NZ_SRYW01000007.1"/>
</dbReference>
<comment type="subunit">
    <text evidence="4 13 14">F-type ATPases have 2 components, CF(1) - the catalytic core - and CF(0) - the membrane proton channel. CF(1) has five subunits: alpha(3), beta(3), gamma(1), delta(1), epsilon(1). CF(0) has three main subunits: a, b and c.</text>
</comment>
<dbReference type="PANTHER" id="PTHR13822">
    <property type="entry name" value="ATP SYNTHASE DELTA/EPSILON CHAIN"/>
    <property type="match status" value="1"/>
</dbReference>
<evidence type="ECO:0000256" key="2">
    <source>
        <dbReference type="ARBA" id="ARBA00004184"/>
    </source>
</evidence>
<name>A0A4S2D135_STEMA</name>
<evidence type="ECO:0000313" key="17">
    <source>
        <dbReference type="Proteomes" id="UP000306631"/>
    </source>
</evidence>
<comment type="subcellular location">
    <subcellularLocation>
        <location evidence="13">Cell membrane</location>
        <topology evidence="13">Peripheral membrane protein</topology>
    </subcellularLocation>
    <subcellularLocation>
        <location evidence="2">Endomembrane system</location>
        <topology evidence="2">Peripheral membrane protein</topology>
    </subcellularLocation>
</comment>
<evidence type="ECO:0000256" key="1">
    <source>
        <dbReference type="ARBA" id="ARBA00003543"/>
    </source>
</evidence>
<evidence type="ECO:0000259" key="15">
    <source>
        <dbReference type="Pfam" id="PF02823"/>
    </source>
</evidence>
<keyword evidence="13" id="KW-1003">Cell membrane</keyword>
<dbReference type="OrthoDB" id="9791445at2"/>
<gene>
    <name evidence="13 16" type="primary">atpC</name>
    <name evidence="16" type="ORF">E5352_09975</name>
</gene>
<dbReference type="GO" id="GO:0045259">
    <property type="term" value="C:proton-transporting ATP synthase complex"/>
    <property type="evidence" value="ECO:0007669"/>
    <property type="project" value="UniProtKB-KW"/>
</dbReference>